<dbReference type="Proteomes" id="UP000808215">
    <property type="component" value="Unassembled WGS sequence"/>
</dbReference>
<evidence type="ECO:0000313" key="5">
    <source>
        <dbReference type="Proteomes" id="UP000808215"/>
    </source>
</evidence>
<keyword evidence="5" id="KW-1185">Reference proteome</keyword>
<comment type="caution">
    <text evidence="3">The sequence shown here is derived from an EMBL/GenBank/DDBJ whole genome shotgun (WGS) entry which is preliminary data.</text>
</comment>
<dbReference type="AlphaFoldDB" id="A0A132E3W1"/>
<dbReference type="EMBL" id="JAUJRV010000004">
    <property type="protein sequence ID" value="MDN7794989.1"/>
    <property type="molecule type" value="Genomic_DNA"/>
</dbReference>
<dbReference type="Proteomes" id="UP000237632">
    <property type="component" value="Unassembled WGS sequence"/>
</dbReference>
<accession>A0A132E3W1</accession>
<dbReference type="RefSeq" id="WP_011880701.1">
    <property type="nucleotide sequence ID" value="NZ_CAAAFK010000005.1"/>
</dbReference>
<reference evidence="2" key="3">
    <citation type="submission" date="2023-07" db="EMBL/GenBank/DDBJ databases">
        <title>A collection of bacterial strains from the Burkholderia cepacia Research Laboratory and Repository.</title>
        <authorList>
            <person name="Lipuma J."/>
            <person name="Spilker T."/>
            <person name="Caverly L."/>
        </authorList>
    </citation>
    <scope>NUCLEOTIDE SEQUENCE</scope>
    <source>
        <strain evidence="2">AU44268</strain>
    </source>
</reference>
<dbReference type="EMBL" id="PVHK01000022">
    <property type="protein sequence ID" value="PRH43795.1"/>
    <property type="molecule type" value="Genomic_DNA"/>
</dbReference>
<evidence type="ECO:0000313" key="1">
    <source>
        <dbReference type="EMBL" id="MBJ9688504.1"/>
    </source>
</evidence>
<dbReference type="OMA" id="PHIVEWR"/>
<proteinExistence type="predicted"/>
<dbReference type="Proteomes" id="UP001171620">
    <property type="component" value="Unassembled WGS sequence"/>
</dbReference>
<evidence type="ECO:0000313" key="4">
    <source>
        <dbReference type="Proteomes" id="UP000237632"/>
    </source>
</evidence>
<evidence type="ECO:0000313" key="2">
    <source>
        <dbReference type="EMBL" id="MDN7794989.1"/>
    </source>
</evidence>
<reference evidence="3 4" key="1">
    <citation type="submission" date="2018-03" db="EMBL/GenBank/DDBJ databases">
        <authorList>
            <person name="Nguyen K."/>
            <person name="Fouts D."/>
            <person name="Sutton G."/>
        </authorList>
    </citation>
    <scope>NUCLEOTIDE SEQUENCE [LARGE SCALE GENOMIC DNA]</scope>
    <source>
        <strain evidence="3 4">AU3578</strain>
    </source>
</reference>
<sequence>MIYAVECSIAEPAVEAEWNDFYSRVKLPALISVSGFRTSQRFRALGGDGPVYLALHTIDAPDVLTSAEYRAKGGGNFARWQPHIVEWRRNVYDSAAPAPAVADGQWLAVSDDAAPFAQAGIAAAALHAVALDRRPAHRWLAVLDRDGARLASHAAGAAIRLYAPIGEQLVGTPATAAAR</sequence>
<protein>
    <submittedName>
        <fullName evidence="3">Sugar ABC transporter</fullName>
    </submittedName>
</protein>
<organism evidence="3 4">
    <name type="scientific">Burkholderia vietnamiensis</name>
    <dbReference type="NCBI Taxonomy" id="60552"/>
    <lineage>
        <taxon>Bacteria</taxon>
        <taxon>Pseudomonadati</taxon>
        <taxon>Pseudomonadota</taxon>
        <taxon>Betaproteobacteria</taxon>
        <taxon>Burkholderiales</taxon>
        <taxon>Burkholderiaceae</taxon>
        <taxon>Burkholderia</taxon>
        <taxon>Burkholderia cepacia complex</taxon>
    </lineage>
</organism>
<gene>
    <name evidence="3" type="ORF">C6T65_02350</name>
    <name evidence="1" type="ORF">I5589_15625</name>
    <name evidence="2" type="ORF">QZM33_08420</name>
</gene>
<dbReference type="EMBL" id="JADVKH010000031">
    <property type="protein sequence ID" value="MBJ9688504.1"/>
    <property type="molecule type" value="Genomic_DNA"/>
</dbReference>
<name>A0A132E3W1_BURVI</name>
<evidence type="ECO:0000313" key="3">
    <source>
        <dbReference type="EMBL" id="PRH43795.1"/>
    </source>
</evidence>
<reference evidence="1 5" key="2">
    <citation type="submission" date="2020-11" db="EMBL/GenBank/DDBJ databases">
        <title>Enhanced detection system for hospital associated transmission using whole genome sequencing surveillance.</title>
        <authorList>
            <person name="Harrison L.H."/>
            <person name="Van Tyne D."/>
            <person name="Marsh J.W."/>
            <person name="Griffith M.P."/>
            <person name="Snyder D.J."/>
            <person name="Cooper V.S."/>
            <person name="Mustapha M."/>
        </authorList>
    </citation>
    <scope>NUCLEOTIDE SEQUENCE [LARGE SCALE GENOMIC DNA]</scope>
    <source>
        <strain evidence="1 5">BC00020</strain>
    </source>
</reference>